<feature type="binding site" evidence="5">
    <location>
        <position position="229"/>
    </location>
    <ligand>
        <name>FAD</name>
        <dbReference type="ChEBI" id="CHEBI:57692"/>
    </ligand>
</feature>
<evidence type="ECO:0000256" key="5">
    <source>
        <dbReference type="PIRSR" id="PIRSR601613-1"/>
    </source>
</evidence>
<dbReference type="Proteomes" id="UP000789508">
    <property type="component" value="Unassembled WGS sequence"/>
</dbReference>
<evidence type="ECO:0000256" key="1">
    <source>
        <dbReference type="ARBA" id="ARBA00001974"/>
    </source>
</evidence>
<comment type="similarity">
    <text evidence="2 6">Belongs to the flavin monoamine oxidase family.</text>
</comment>
<comment type="catalytic activity">
    <reaction evidence="4">
        <text>a secondary aliphatic amine + O2 + H2O = a primary amine + an aldehyde + H2O2</text>
        <dbReference type="Rhea" id="RHEA:26414"/>
        <dbReference type="ChEBI" id="CHEBI:15377"/>
        <dbReference type="ChEBI" id="CHEBI:15379"/>
        <dbReference type="ChEBI" id="CHEBI:16240"/>
        <dbReference type="ChEBI" id="CHEBI:17478"/>
        <dbReference type="ChEBI" id="CHEBI:58855"/>
        <dbReference type="ChEBI" id="CHEBI:65296"/>
        <dbReference type="EC" id="1.4.3.4"/>
    </reaction>
</comment>
<dbReference type="PANTHER" id="PTHR43563">
    <property type="entry name" value="AMINE OXIDASE"/>
    <property type="match status" value="1"/>
</dbReference>
<dbReference type="AlphaFoldDB" id="A0A9N9EN99"/>
<gene>
    <name evidence="8" type="ORF">ALEPTO_LOCUS11011</name>
</gene>
<dbReference type="PRINTS" id="PR00757">
    <property type="entry name" value="AMINEOXDASEF"/>
</dbReference>
<dbReference type="InterPro" id="IPR001613">
    <property type="entry name" value="Flavin_amine_oxidase"/>
</dbReference>
<reference evidence="8" key="1">
    <citation type="submission" date="2021-06" db="EMBL/GenBank/DDBJ databases">
        <authorList>
            <person name="Kallberg Y."/>
            <person name="Tangrot J."/>
            <person name="Rosling A."/>
        </authorList>
    </citation>
    <scope>NUCLEOTIDE SEQUENCE</scope>
    <source>
        <strain evidence="8">FL130A</strain>
    </source>
</reference>
<keyword evidence="6" id="KW-0285">Flavoprotein</keyword>
<accession>A0A9N9EN99</accession>
<dbReference type="InterPro" id="IPR002937">
    <property type="entry name" value="Amino_oxidase"/>
</dbReference>
<feature type="non-terminal residue" evidence="8">
    <location>
        <position position="459"/>
    </location>
</feature>
<dbReference type="SUPFAM" id="SSF51905">
    <property type="entry name" value="FAD/NAD(P)-binding domain"/>
    <property type="match status" value="1"/>
</dbReference>
<feature type="binding site" evidence="5">
    <location>
        <begin position="24"/>
        <end position="25"/>
    </location>
    <ligand>
        <name>FAD</name>
        <dbReference type="ChEBI" id="CHEBI:57692"/>
    </ligand>
</feature>
<proteinExistence type="inferred from homology"/>
<evidence type="ECO:0000259" key="7">
    <source>
        <dbReference type="Pfam" id="PF01593"/>
    </source>
</evidence>
<evidence type="ECO:0000256" key="2">
    <source>
        <dbReference type="ARBA" id="ARBA00005995"/>
    </source>
</evidence>
<dbReference type="PANTHER" id="PTHR43563:SF14">
    <property type="entry name" value="AMINE OXIDASE"/>
    <property type="match status" value="1"/>
</dbReference>
<dbReference type="Gene3D" id="3.50.50.60">
    <property type="entry name" value="FAD/NAD(P)-binding domain"/>
    <property type="match status" value="1"/>
</dbReference>
<dbReference type="EC" id="1.4.3.-" evidence="6"/>
<feature type="binding site" evidence="5">
    <location>
        <position position="5"/>
    </location>
    <ligand>
        <name>FAD</name>
        <dbReference type="ChEBI" id="CHEBI:57692"/>
    </ligand>
</feature>
<keyword evidence="9" id="KW-1185">Reference proteome</keyword>
<feature type="domain" description="Amine oxidase" evidence="7">
    <location>
        <begin position="4"/>
        <end position="452"/>
    </location>
</feature>
<name>A0A9N9EN99_9GLOM</name>
<dbReference type="InterPro" id="IPR036188">
    <property type="entry name" value="FAD/NAD-bd_sf"/>
</dbReference>
<feature type="binding site" evidence="5">
    <location>
        <position position="344"/>
    </location>
    <ligand>
        <name>substrate</name>
    </ligand>
</feature>
<dbReference type="SUPFAM" id="SSF54373">
    <property type="entry name" value="FAD-linked reductases, C-terminal domain"/>
    <property type="match status" value="1"/>
</dbReference>
<evidence type="ECO:0000256" key="3">
    <source>
        <dbReference type="ARBA" id="ARBA00023002"/>
    </source>
</evidence>
<protein>
    <recommendedName>
        <fullName evidence="6">Amine oxidase</fullName>
        <ecNumber evidence="6">1.4.3.-</ecNumber>
    </recommendedName>
</protein>
<dbReference type="EMBL" id="CAJVPS010015211">
    <property type="protein sequence ID" value="CAG8686032.1"/>
    <property type="molecule type" value="Genomic_DNA"/>
</dbReference>
<keyword evidence="6" id="KW-0274">FAD</keyword>
<dbReference type="Pfam" id="PF01593">
    <property type="entry name" value="Amino_oxidase"/>
    <property type="match status" value="1"/>
</dbReference>
<comment type="cofactor">
    <cofactor evidence="1 6">
        <name>FAD</name>
        <dbReference type="ChEBI" id="CHEBI:57692"/>
    </cofactor>
</comment>
<feature type="binding site" evidence="5">
    <location>
        <position position="428"/>
    </location>
    <ligand>
        <name>FAD</name>
        <dbReference type="ChEBI" id="CHEBI:57692"/>
    </ligand>
</feature>
<keyword evidence="3 6" id="KW-0560">Oxidoreductase</keyword>
<evidence type="ECO:0000256" key="6">
    <source>
        <dbReference type="RuleBase" id="RU362067"/>
    </source>
</evidence>
<evidence type="ECO:0000313" key="8">
    <source>
        <dbReference type="EMBL" id="CAG8686032.1"/>
    </source>
</evidence>
<dbReference type="InterPro" id="IPR050703">
    <property type="entry name" value="Flavin_MAO"/>
</dbReference>
<comment type="caution">
    <text evidence="8">The sequence shown here is derived from an EMBL/GenBank/DDBJ whole genome shotgun (WGS) entry which is preliminary data.</text>
</comment>
<dbReference type="Gene3D" id="1.10.405.10">
    <property type="entry name" value="Guanine Nucleotide Dissociation Inhibitor, domain 1"/>
    <property type="match status" value="1"/>
</dbReference>
<evidence type="ECO:0000313" key="9">
    <source>
        <dbReference type="Proteomes" id="UP000789508"/>
    </source>
</evidence>
<organism evidence="8 9">
    <name type="scientific">Ambispora leptoticha</name>
    <dbReference type="NCBI Taxonomy" id="144679"/>
    <lineage>
        <taxon>Eukaryota</taxon>
        <taxon>Fungi</taxon>
        <taxon>Fungi incertae sedis</taxon>
        <taxon>Mucoromycota</taxon>
        <taxon>Glomeromycotina</taxon>
        <taxon>Glomeromycetes</taxon>
        <taxon>Archaeosporales</taxon>
        <taxon>Ambisporaceae</taxon>
        <taxon>Ambispora</taxon>
    </lineage>
</organism>
<evidence type="ECO:0000256" key="4">
    <source>
        <dbReference type="ARBA" id="ARBA00048448"/>
    </source>
</evidence>
<dbReference type="Gene3D" id="3.90.660.10">
    <property type="match status" value="1"/>
</dbReference>
<dbReference type="OrthoDB" id="7777654at2759"/>
<dbReference type="GO" id="GO:0097621">
    <property type="term" value="F:monoamine oxidase activity"/>
    <property type="evidence" value="ECO:0007669"/>
    <property type="project" value="UniProtKB-EC"/>
</dbReference>
<sequence length="459" mass="51023">GAGLSGLRAAQLFHKAGYKVTVLEADNRIGGRVMGFELKNGQKVDLGGQWVGKTQKPILDLLNELGVETYEQYNKGQKIHWRRKGATKSFSSSSQIPPLNFFALLDLQFNVILTLDRLMKEINLDYPKKSKNAEYWDSITVESWAKSKVKTTSARELLDVAIRMIWGAEAKEMSMLYFLMYLKSGGGIINLSETKDGAQEYKIKGSAHNVAHLLKEKLPEDSVLLEHQVTSIHHDEHQVTVFSGDKSFTGDYLVLAIPPPAQCKIAIEPPLGLPRNKLCEKIFMAAMIKICIVYEKAWWREKGFVGEAIPFDSSPVKNDDGLSPFSMVVDGCNDDLSVTALTVFVSGKHAIAHTKLPQEETKTRILNLLSKIFSSEDAKQPIEYIEKNWLLDEWIGGAPAGICPPGCLSYYGDALRQPVGRIYFAGTETAYMDMGYMSGAIQAGERVVADVLKYEGVEM</sequence>